<feature type="domain" description="Sulfatase N-terminal" evidence="6">
    <location>
        <begin position="29"/>
        <end position="371"/>
    </location>
</feature>
<dbReference type="SUPFAM" id="SSF53649">
    <property type="entry name" value="Alkaline phosphatase-like"/>
    <property type="match status" value="1"/>
</dbReference>
<comment type="similarity">
    <text evidence="1">Belongs to the sulfatase family.</text>
</comment>
<evidence type="ECO:0000256" key="1">
    <source>
        <dbReference type="ARBA" id="ARBA00008779"/>
    </source>
</evidence>
<dbReference type="PANTHER" id="PTHR42693">
    <property type="entry name" value="ARYLSULFATASE FAMILY MEMBER"/>
    <property type="match status" value="1"/>
</dbReference>
<dbReference type="InterPro" id="IPR017850">
    <property type="entry name" value="Alkaline_phosphatase_core_sf"/>
</dbReference>
<feature type="chain" id="PRO_5046493322" evidence="5">
    <location>
        <begin position="22"/>
        <end position="480"/>
    </location>
</feature>
<evidence type="ECO:0000313" key="7">
    <source>
        <dbReference type="EMBL" id="CAG5070003.1"/>
    </source>
</evidence>
<keyword evidence="2" id="KW-0479">Metal-binding</keyword>
<dbReference type="Pfam" id="PF00884">
    <property type="entry name" value="Sulfatase"/>
    <property type="match status" value="1"/>
</dbReference>
<evidence type="ECO:0000259" key="6">
    <source>
        <dbReference type="Pfam" id="PF00884"/>
    </source>
</evidence>
<feature type="signal peptide" evidence="5">
    <location>
        <begin position="1"/>
        <end position="21"/>
    </location>
</feature>
<keyword evidence="5" id="KW-0732">Signal</keyword>
<reference evidence="7 8" key="1">
    <citation type="submission" date="2021-04" db="EMBL/GenBank/DDBJ databases">
        <authorList>
            <person name="Rodrigo-Torres L."/>
            <person name="Arahal R. D."/>
            <person name="Lucena T."/>
        </authorList>
    </citation>
    <scope>NUCLEOTIDE SEQUENCE [LARGE SCALE GENOMIC DNA]</scope>
    <source>
        <strain evidence="7 8">CECT 9623</strain>
    </source>
</reference>
<dbReference type="PROSITE" id="PS00523">
    <property type="entry name" value="SULFATASE_1"/>
    <property type="match status" value="1"/>
</dbReference>
<dbReference type="CDD" id="cd16145">
    <property type="entry name" value="ARS_like"/>
    <property type="match status" value="1"/>
</dbReference>
<evidence type="ECO:0000256" key="4">
    <source>
        <dbReference type="ARBA" id="ARBA00022837"/>
    </source>
</evidence>
<evidence type="ECO:0000256" key="2">
    <source>
        <dbReference type="ARBA" id="ARBA00022723"/>
    </source>
</evidence>
<protein>
    <submittedName>
        <fullName evidence="7">Arylsulfatase</fullName>
        <ecNumber evidence="7">3.1.6.1</ecNumber>
    </submittedName>
</protein>
<gene>
    <name evidence="7" type="primary">atsA_4</name>
    <name evidence="7" type="ORF">DYBT9623_02743</name>
</gene>
<dbReference type="GO" id="GO:0004065">
    <property type="term" value="F:arylsulfatase activity"/>
    <property type="evidence" value="ECO:0007669"/>
    <property type="project" value="UniProtKB-EC"/>
</dbReference>
<dbReference type="PANTHER" id="PTHR42693:SF53">
    <property type="entry name" value="ENDO-4-O-SULFATASE"/>
    <property type="match status" value="1"/>
</dbReference>
<evidence type="ECO:0000313" key="8">
    <source>
        <dbReference type="Proteomes" id="UP000679725"/>
    </source>
</evidence>
<dbReference type="InterPro" id="IPR000917">
    <property type="entry name" value="Sulfatase_N"/>
</dbReference>
<comment type="caution">
    <text evidence="7">The sequence shown here is derived from an EMBL/GenBank/DDBJ whole genome shotgun (WGS) entry which is preliminary data.</text>
</comment>
<keyword evidence="3 7" id="KW-0378">Hydrolase</keyword>
<dbReference type="InterPro" id="IPR024607">
    <property type="entry name" value="Sulfatase_CS"/>
</dbReference>
<dbReference type="EC" id="3.1.6.1" evidence="7"/>
<evidence type="ECO:0000256" key="3">
    <source>
        <dbReference type="ARBA" id="ARBA00022801"/>
    </source>
</evidence>
<dbReference type="EMBL" id="CAJRAU010000003">
    <property type="protein sequence ID" value="CAG5070003.1"/>
    <property type="molecule type" value="Genomic_DNA"/>
</dbReference>
<proteinExistence type="inferred from homology"/>
<keyword evidence="8" id="KW-1185">Reference proteome</keyword>
<sequence length="480" mass="53291">MKVTFFKLCFAFSLLSPALWAQSGKPARPNIVFILADDLGYGDVGFNGQKLIKTPNINRLASEGMIFTQFYAGTSVCAPSRSSLLTGQHTGHTYIRGNKAVQPEGQHPIPDSVTTVAEILKKSGYKTAAFGKWGLGPVGSEGEPGKQGFDKFYGYNCQSLAHRYYPNHLWDNDRKIVLEANQNLRFQKEYAPDLIQKQALQFVDEQDSRQPFFLFLPYILPHAELLVPDDSLFQQYKGKFEEKFHRGADYGANATNGGYTSQEYPRATFAAMVARLDMYVGQVVNKLKEKGLDKNTLIIFTSDNGPHVEGGADPKFFNSSGGFRGVKRDLYEGGIREPFAARWPGTIKPGSKSDYIGAFWDILPTFAELAQAASPRGIDGISFTDALKGKPTQKKHDYLYWEFHEQGGRQAVRQGNWKAVRLKAAGNPDALVELYDLAKDPAETTNLTPQFPEKAKELGQIMNRAHVTSAIFPFGSLATN</sequence>
<dbReference type="Gene3D" id="3.40.720.10">
    <property type="entry name" value="Alkaline Phosphatase, subunit A"/>
    <property type="match status" value="1"/>
</dbReference>
<name>A0ABM8UR85_9BACT</name>
<dbReference type="InterPro" id="IPR050738">
    <property type="entry name" value="Sulfatase"/>
</dbReference>
<organism evidence="7 8">
    <name type="scientific">Dyadobacter linearis</name>
    <dbReference type="NCBI Taxonomy" id="2823330"/>
    <lineage>
        <taxon>Bacteria</taxon>
        <taxon>Pseudomonadati</taxon>
        <taxon>Bacteroidota</taxon>
        <taxon>Cytophagia</taxon>
        <taxon>Cytophagales</taxon>
        <taxon>Spirosomataceae</taxon>
        <taxon>Dyadobacter</taxon>
    </lineage>
</organism>
<dbReference type="RefSeq" id="WP_215234076.1">
    <property type="nucleotide sequence ID" value="NZ_CAJRAU010000003.1"/>
</dbReference>
<dbReference type="Gene3D" id="3.30.1120.10">
    <property type="match status" value="1"/>
</dbReference>
<keyword evidence="4" id="KW-0106">Calcium</keyword>
<evidence type="ECO:0000256" key="5">
    <source>
        <dbReference type="SAM" id="SignalP"/>
    </source>
</evidence>
<accession>A0ABM8UR85</accession>
<dbReference type="Proteomes" id="UP000679725">
    <property type="component" value="Unassembled WGS sequence"/>
</dbReference>